<dbReference type="Proteomes" id="UP000634136">
    <property type="component" value="Unassembled WGS sequence"/>
</dbReference>
<gene>
    <name evidence="2" type="ORF">G2W53_010155</name>
</gene>
<dbReference type="EMBL" id="JAAIUW010000004">
    <property type="protein sequence ID" value="KAF7835296.1"/>
    <property type="molecule type" value="Genomic_DNA"/>
</dbReference>
<evidence type="ECO:0000256" key="1">
    <source>
        <dbReference type="SAM" id="MobiDB-lite"/>
    </source>
</evidence>
<accession>A0A834WZD5</accession>
<reference evidence="2" key="1">
    <citation type="submission" date="2020-09" db="EMBL/GenBank/DDBJ databases">
        <title>Genome-Enabled Discovery of Anthraquinone Biosynthesis in Senna tora.</title>
        <authorList>
            <person name="Kang S.-H."/>
            <person name="Pandey R.P."/>
            <person name="Lee C.-M."/>
            <person name="Sim J.-S."/>
            <person name="Jeong J.-T."/>
            <person name="Choi B.-S."/>
            <person name="Jung M."/>
            <person name="Ginzburg D."/>
            <person name="Zhao K."/>
            <person name="Won S.Y."/>
            <person name="Oh T.-J."/>
            <person name="Yu Y."/>
            <person name="Kim N.-H."/>
            <person name="Lee O.R."/>
            <person name="Lee T.-H."/>
            <person name="Bashyal P."/>
            <person name="Kim T.-S."/>
            <person name="Lee W.-H."/>
            <person name="Kawkins C."/>
            <person name="Kim C.-K."/>
            <person name="Kim J.S."/>
            <person name="Ahn B.O."/>
            <person name="Rhee S.Y."/>
            <person name="Sohng J.K."/>
        </authorList>
    </citation>
    <scope>NUCLEOTIDE SEQUENCE</scope>
    <source>
        <tissue evidence="2">Leaf</tissue>
    </source>
</reference>
<comment type="caution">
    <text evidence="2">The sequence shown here is derived from an EMBL/GenBank/DDBJ whole genome shotgun (WGS) entry which is preliminary data.</text>
</comment>
<protein>
    <submittedName>
        <fullName evidence="2">Plant/F14N23-31 protein</fullName>
    </submittedName>
</protein>
<feature type="compositionally biased region" description="Gly residues" evidence="1">
    <location>
        <begin position="269"/>
        <end position="278"/>
    </location>
</feature>
<proteinExistence type="predicted"/>
<evidence type="ECO:0000313" key="3">
    <source>
        <dbReference type="Proteomes" id="UP000634136"/>
    </source>
</evidence>
<evidence type="ECO:0000313" key="2">
    <source>
        <dbReference type="EMBL" id="KAF7835296.1"/>
    </source>
</evidence>
<feature type="region of interest" description="Disordered" evidence="1">
    <location>
        <begin position="259"/>
        <end position="278"/>
    </location>
</feature>
<dbReference type="AlphaFoldDB" id="A0A834WZD5"/>
<sequence length="278" mass="31250">MVSEKAWFDSNAKFDSDCDDDYQIVLDDVLFVNGIEGAVHHLIHLEGPRDTAEGSDVSGSSADSRTTSRRVSRWRLASRGDFEEIRQFWRRALTLCPSSNTYGIASEERGPLRVMNSDGIGLCLTQLTDNPWIVLAGFQLHCHRLQVLPNVKLFPNFYQLDRSSTGRPWHSARATGAPAIFKGIESKLWGWQESFVCVVPSRGAHPFWLNRNCRPLFPLIWSDLDRLPSVRDEDLPPIELEIVNRIFKHIKDLKNLPGAGGHGSEGRWGSAGGFGTFF</sequence>
<name>A0A834WZD5_9FABA</name>
<keyword evidence="3" id="KW-1185">Reference proteome</keyword>
<organism evidence="2 3">
    <name type="scientific">Senna tora</name>
    <dbReference type="NCBI Taxonomy" id="362788"/>
    <lineage>
        <taxon>Eukaryota</taxon>
        <taxon>Viridiplantae</taxon>
        <taxon>Streptophyta</taxon>
        <taxon>Embryophyta</taxon>
        <taxon>Tracheophyta</taxon>
        <taxon>Spermatophyta</taxon>
        <taxon>Magnoliopsida</taxon>
        <taxon>eudicotyledons</taxon>
        <taxon>Gunneridae</taxon>
        <taxon>Pentapetalae</taxon>
        <taxon>rosids</taxon>
        <taxon>fabids</taxon>
        <taxon>Fabales</taxon>
        <taxon>Fabaceae</taxon>
        <taxon>Caesalpinioideae</taxon>
        <taxon>Cassia clade</taxon>
        <taxon>Senna</taxon>
    </lineage>
</organism>